<feature type="transmembrane region" description="Helical" evidence="7">
    <location>
        <begin position="192"/>
        <end position="210"/>
    </location>
</feature>
<evidence type="ECO:0000256" key="4">
    <source>
        <dbReference type="ARBA" id="ARBA00022692"/>
    </source>
</evidence>
<dbReference type="Gene3D" id="1.10.3720.10">
    <property type="entry name" value="MetI-like"/>
    <property type="match status" value="1"/>
</dbReference>
<dbReference type="Pfam" id="PF19300">
    <property type="entry name" value="BPD_transp_1_N"/>
    <property type="match status" value="1"/>
</dbReference>
<dbReference type="PANTHER" id="PTHR43163">
    <property type="entry name" value="DIPEPTIDE TRANSPORT SYSTEM PERMEASE PROTEIN DPPB-RELATED"/>
    <property type="match status" value="1"/>
</dbReference>
<dbReference type="PANTHER" id="PTHR43163:SF6">
    <property type="entry name" value="DIPEPTIDE TRANSPORT SYSTEM PERMEASE PROTEIN DPPB-RELATED"/>
    <property type="match status" value="1"/>
</dbReference>
<gene>
    <name evidence="9" type="ORF">UFOPK3610_00849</name>
</gene>
<protein>
    <submittedName>
        <fullName evidence="9">Unannotated protein</fullName>
    </submittedName>
</protein>
<keyword evidence="4 7" id="KW-0812">Transmembrane</keyword>
<dbReference type="InterPro" id="IPR045621">
    <property type="entry name" value="BPD_transp_1_N"/>
</dbReference>
<accession>A0A6J7H4S3</accession>
<dbReference type="GO" id="GO:0055085">
    <property type="term" value="P:transmembrane transport"/>
    <property type="evidence" value="ECO:0007669"/>
    <property type="project" value="InterPro"/>
</dbReference>
<dbReference type="EMBL" id="CAFBMR010000025">
    <property type="protein sequence ID" value="CAB4911753.1"/>
    <property type="molecule type" value="Genomic_DNA"/>
</dbReference>
<dbReference type="GO" id="GO:0005886">
    <property type="term" value="C:plasma membrane"/>
    <property type="evidence" value="ECO:0007669"/>
    <property type="project" value="UniProtKB-SubCell"/>
</dbReference>
<evidence type="ECO:0000313" key="9">
    <source>
        <dbReference type="EMBL" id="CAB4911753.1"/>
    </source>
</evidence>
<dbReference type="InterPro" id="IPR000515">
    <property type="entry name" value="MetI-like"/>
</dbReference>
<feature type="transmembrane region" description="Helical" evidence="7">
    <location>
        <begin position="254"/>
        <end position="276"/>
    </location>
</feature>
<evidence type="ECO:0000256" key="3">
    <source>
        <dbReference type="ARBA" id="ARBA00022475"/>
    </source>
</evidence>
<proteinExistence type="predicted"/>
<feature type="transmembrane region" description="Helical" evidence="7">
    <location>
        <begin position="9"/>
        <end position="30"/>
    </location>
</feature>
<reference evidence="9" key="1">
    <citation type="submission" date="2020-05" db="EMBL/GenBank/DDBJ databases">
        <authorList>
            <person name="Chiriac C."/>
            <person name="Salcher M."/>
            <person name="Ghai R."/>
            <person name="Kavagutti S V."/>
        </authorList>
    </citation>
    <scope>NUCLEOTIDE SEQUENCE</scope>
</reference>
<keyword evidence="6 7" id="KW-0472">Membrane</keyword>
<dbReference type="CDD" id="cd06261">
    <property type="entry name" value="TM_PBP2"/>
    <property type="match status" value="1"/>
</dbReference>
<feature type="transmembrane region" description="Helical" evidence="7">
    <location>
        <begin position="296"/>
        <end position="322"/>
    </location>
</feature>
<keyword evidence="2" id="KW-0813">Transport</keyword>
<evidence type="ECO:0000259" key="8">
    <source>
        <dbReference type="PROSITE" id="PS50928"/>
    </source>
</evidence>
<feature type="transmembrane region" description="Helical" evidence="7">
    <location>
        <begin position="114"/>
        <end position="137"/>
    </location>
</feature>
<dbReference type="InterPro" id="IPR035906">
    <property type="entry name" value="MetI-like_sf"/>
</dbReference>
<evidence type="ECO:0000256" key="7">
    <source>
        <dbReference type="SAM" id="Phobius"/>
    </source>
</evidence>
<evidence type="ECO:0000256" key="1">
    <source>
        <dbReference type="ARBA" id="ARBA00004651"/>
    </source>
</evidence>
<feature type="transmembrane region" description="Helical" evidence="7">
    <location>
        <begin position="149"/>
        <end position="172"/>
    </location>
</feature>
<organism evidence="9">
    <name type="scientific">freshwater metagenome</name>
    <dbReference type="NCBI Taxonomy" id="449393"/>
    <lineage>
        <taxon>unclassified sequences</taxon>
        <taxon>metagenomes</taxon>
        <taxon>ecological metagenomes</taxon>
    </lineage>
</organism>
<keyword evidence="3" id="KW-1003">Cell membrane</keyword>
<evidence type="ECO:0000256" key="6">
    <source>
        <dbReference type="ARBA" id="ARBA00023136"/>
    </source>
</evidence>
<sequence>MTGYVTRRVLIMVLMLLVLTFAVFILFNLLPADVARLTCGKICTPQTLEANRIKLGLDQPVLMQFWYFFKGLFVGREYYGGDAPIACPAPCLGYSFQRNELVTTLIGQRLPATIWLALGAFVFWMVGGISLGIYSALRRGKWQDKSVMGVSLIGYSLPSFFLGLVMIYVVIIQLKLLPFPRYVSPFENPVQFFQAMLLPWIVLAILYAAFYMRLTRSQMLDAMGEDFIRTARAKGLPERTVIGRHALRAGLTPIVTAAGLDLAGLLGGAIITEALFSLPGIGTLALSAVVNPDQPIIVGTVLITSAFIIIANLIVDLLYAAIDPRVRLA</sequence>
<dbReference type="AlphaFoldDB" id="A0A6J7H4S3"/>
<dbReference type="SUPFAM" id="SSF161098">
    <property type="entry name" value="MetI-like"/>
    <property type="match status" value="1"/>
</dbReference>
<evidence type="ECO:0000256" key="5">
    <source>
        <dbReference type="ARBA" id="ARBA00022989"/>
    </source>
</evidence>
<feature type="domain" description="ABC transmembrane type-1" evidence="8">
    <location>
        <begin position="110"/>
        <end position="319"/>
    </location>
</feature>
<keyword evidence="5 7" id="KW-1133">Transmembrane helix</keyword>
<comment type="subcellular location">
    <subcellularLocation>
        <location evidence="1">Cell membrane</location>
        <topology evidence="1">Multi-pass membrane protein</topology>
    </subcellularLocation>
</comment>
<dbReference type="Pfam" id="PF00528">
    <property type="entry name" value="BPD_transp_1"/>
    <property type="match status" value="1"/>
</dbReference>
<dbReference type="PROSITE" id="PS50928">
    <property type="entry name" value="ABC_TM1"/>
    <property type="match status" value="1"/>
</dbReference>
<evidence type="ECO:0000256" key="2">
    <source>
        <dbReference type="ARBA" id="ARBA00022448"/>
    </source>
</evidence>
<name>A0A6J7H4S3_9ZZZZ</name>